<keyword evidence="2" id="KW-1185">Reference proteome</keyword>
<accession>A0ABR1EGL8</accession>
<name>A0ABR1EGL8_NECAM</name>
<organism evidence="1 2">
    <name type="scientific">Necator americanus</name>
    <name type="common">Human hookworm</name>
    <dbReference type="NCBI Taxonomy" id="51031"/>
    <lineage>
        <taxon>Eukaryota</taxon>
        <taxon>Metazoa</taxon>
        <taxon>Ecdysozoa</taxon>
        <taxon>Nematoda</taxon>
        <taxon>Chromadorea</taxon>
        <taxon>Rhabditida</taxon>
        <taxon>Rhabditina</taxon>
        <taxon>Rhabditomorpha</taxon>
        <taxon>Strongyloidea</taxon>
        <taxon>Ancylostomatidae</taxon>
        <taxon>Bunostominae</taxon>
        <taxon>Necator</taxon>
    </lineage>
</organism>
<dbReference type="Proteomes" id="UP001303046">
    <property type="component" value="Unassembled WGS sequence"/>
</dbReference>
<evidence type="ECO:0000313" key="1">
    <source>
        <dbReference type="EMBL" id="KAK6761056.1"/>
    </source>
</evidence>
<sequence length="90" mass="10029">MTLVDRTISNGSLTMKIYEKIVGEMPPLTSTVRSKTSSLNPWYVGGISTSAQKRYRSMVKLVLEILLPSSTRLRDALKVKPNAIATLFTR</sequence>
<proteinExistence type="predicted"/>
<gene>
    <name evidence="1" type="primary">Necator_chrX.g22374</name>
    <name evidence="1" type="ORF">RB195_022212</name>
</gene>
<reference evidence="1 2" key="1">
    <citation type="submission" date="2023-08" db="EMBL/GenBank/DDBJ databases">
        <title>A Necator americanus chromosomal reference genome.</title>
        <authorList>
            <person name="Ilik V."/>
            <person name="Petrzelkova K.J."/>
            <person name="Pardy F."/>
            <person name="Fuh T."/>
            <person name="Niatou-Singa F.S."/>
            <person name="Gouil Q."/>
            <person name="Baker L."/>
            <person name="Ritchie M.E."/>
            <person name="Jex A.R."/>
            <person name="Gazzola D."/>
            <person name="Li H."/>
            <person name="Toshio Fujiwara R."/>
            <person name="Zhan B."/>
            <person name="Aroian R.V."/>
            <person name="Pafco B."/>
            <person name="Schwarz E.M."/>
        </authorList>
    </citation>
    <scope>NUCLEOTIDE SEQUENCE [LARGE SCALE GENOMIC DNA]</scope>
    <source>
        <strain evidence="1 2">Aroian</strain>
        <tissue evidence="1">Whole animal</tissue>
    </source>
</reference>
<evidence type="ECO:0000313" key="2">
    <source>
        <dbReference type="Proteomes" id="UP001303046"/>
    </source>
</evidence>
<dbReference type="EMBL" id="JAVFWL010000006">
    <property type="protein sequence ID" value="KAK6761056.1"/>
    <property type="molecule type" value="Genomic_DNA"/>
</dbReference>
<protein>
    <submittedName>
        <fullName evidence="1">Uncharacterized protein</fullName>
    </submittedName>
</protein>
<comment type="caution">
    <text evidence="1">The sequence shown here is derived from an EMBL/GenBank/DDBJ whole genome shotgun (WGS) entry which is preliminary data.</text>
</comment>